<dbReference type="OrthoDB" id="266718at2759"/>
<evidence type="ECO:0000313" key="1">
    <source>
        <dbReference type="EMBL" id="KAG0484219.1"/>
    </source>
</evidence>
<name>A0A835R4G4_VANPL</name>
<organism evidence="1 2">
    <name type="scientific">Vanilla planifolia</name>
    <name type="common">Vanilla</name>
    <dbReference type="NCBI Taxonomy" id="51239"/>
    <lineage>
        <taxon>Eukaryota</taxon>
        <taxon>Viridiplantae</taxon>
        <taxon>Streptophyta</taxon>
        <taxon>Embryophyta</taxon>
        <taxon>Tracheophyta</taxon>
        <taxon>Spermatophyta</taxon>
        <taxon>Magnoliopsida</taxon>
        <taxon>Liliopsida</taxon>
        <taxon>Asparagales</taxon>
        <taxon>Orchidaceae</taxon>
        <taxon>Vanilloideae</taxon>
        <taxon>Vanilleae</taxon>
        <taxon>Vanilla</taxon>
    </lineage>
</organism>
<accession>A0A835R4G4</accession>
<gene>
    <name evidence="1" type="ORF">HPP92_008298</name>
</gene>
<keyword evidence="2" id="KW-1185">Reference proteome</keyword>
<dbReference type="Proteomes" id="UP000636800">
    <property type="component" value="Unassembled WGS sequence"/>
</dbReference>
<sequence>MIGKPIRLDWNNLMADDGAGSPLPELVIIAAAPPGCASGCGIDESMSSSERLLTYSQLEQKIQRMTKDLKELGTKLPDKGLKLQESLRRCQEELESRNVSGIQKGSEHCGVGTQPQATVSWGTQPQAIVSCEASNSIEAIVTSKCDSQSSFSSLFNQKLDEKSLCLKVKAQAEINVLHIREYNLPLYLQENFLSLRIACYPPEKGNLSVQIPDLWTLPGFMHRAVVEDILSG</sequence>
<evidence type="ECO:0000313" key="2">
    <source>
        <dbReference type="Proteomes" id="UP000636800"/>
    </source>
</evidence>
<reference evidence="1 2" key="1">
    <citation type="journal article" date="2020" name="Nat. Food">
        <title>A phased Vanilla planifolia genome enables genetic improvement of flavour and production.</title>
        <authorList>
            <person name="Hasing T."/>
            <person name="Tang H."/>
            <person name="Brym M."/>
            <person name="Khazi F."/>
            <person name="Huang T."/>
            <person name="Chambers A.H."/>
        </authorList>
    </citation>
    <scope>NUCLEOTIDE SEQUENCE [LARGE SCALE GENOMIC DNA]</scope>
    <source>
        <tissue evidence="1">Leaf</tissue>
    </source>
</reference>
<dbReference type="EMBL" id="JADCNL010000004">
    <property type="protein sequence ID" value="KAG0484219.1"/>
    <property type="molecule type" value="Genomic_DNA"/>
</dbReference>
<protein>
    <submittedName>
        <fullName evidence="1">Uncharacterized protein</fullName>
    </submittedName>
</protein>
<dbReference type="AlphaFoldDB" id="A0A835R4G4"/>
<proteinExistence type="predicted"/>
<comment type="caution">
    <text evidence="1">The sequence shown here is derived from an EMBL/GenBank/DDBJ whole genome shotgun (WGS) entry which is preliminary data.</text>
</comment>